<dbReference type="Gene3D" id="3.40.190.10">
    <property type="entry name" value="Periplasmic binding protein-like II"/>
    <property type="match status" value="1"/>
</dbReference>
<comment type="caution">
    <text evidence="5">The sequence shown here is derived from an EMBL/GenBank/DDBJ whole genome shotgun (WGS) entry which is preliminary data.</text>
</comment>
<dbReference type="GO" id="GO:0043190">
    <property type="term" value="C:ATP-binding cassette (ABC) transporter complex"/>
    <property type="evidence" value="ECO:0007669"/>
    <property type="project" value="InterPro"/>
</dbReference>
<sequence>MSFFIKLFKSFTRKELLVLLVAAGVFIISFSLVLAEFVVQKTKITAVSGGSYIEGLVGQPSFINPVLASGDVDRDLIKLIFSDLNQLAENYKVENNGEIWRYRLKDGVKWQDGEKITSDDIIFTIETIQNQDVYSPILQNWQGVGVERISEREIEFKLPAAYVFFQNALKNLKPIPKHIFAKIPASNLKLSDYNLNPVGSGPYKILSFKKQSDGFIDSYILERNEDYSGDKPYLKKIKVIFYAGENEIISAFNNGEIDGFGLANSRNLEKIISPHEIFPFKTLKYYAVFFNYYSHPAFKEEDVRMALDLAVNKEELVKNIFSDYATIVSGPLVQNNDVAENLSSIDEASKILDDSGWLMNEEGIRQKTIGKEVIKMEFSLVVPQIQILIDTAELIKQEWGKIGVKANISILSLSEINNEIIKTRDYQMIIFGNILGKSPDLYSFWHSSEKFYPGLNLSLYENKTADKLIESIRENFNDDKRSVDLEKLQSLIASDYPAVFLYSPDYLYIGKKKFYRFDSLTPEEKFISFSSDRFNNIEKWYVETTRAFK</sequence>
<accession>A0A2M7CQ69</accession>
<protein>
    <recommendedName>
        <fullName evidence="4">Solute-binding protein family 5 domain-containing protein</fullName>
    </recommendedName>
</protein>
<dbReference type="InterPro" id="IPR039424">
    <property type="entry name" value="SBP_5"/>
</dbReference>
<dbReference type="Proteomes" id="UP000230595">
    <property type="component" value="Unassembled WGS sequence"/>
</dbReference>
<dbReference type="AlphaFoldDB" id="A0A2M7CQ69"/>
<keyword evidence="3" id="KW-0732">Signal</keyword>
<dbReference type="CDD" id="cd08513">
    <property type="entry name" value="PBP2_thermophilic_Hb8_like"/>
    <property type="match status" value="1"/>
</dbReference>
<dbReference type="InterPro" id="IPR000914">
    <property type="entry name" value="SBP_5_dom"/>
</dbReference>
<evidence type="ECO:0000256" key="3">
    <source>
        <dbReference type="ARBA" id="ARBA00022729"/>
    </source>
</evidence>
<comment type="similarity">
    <text evidence="1">Belongs to the bacterial solute-binding protein 5 family.</text>
</comment>
<dbReference type="InterPro" id="IPR030678">
    <property type="entry name" value="Peptide/Ni-bd"/>
</dbReference>
<evidence type="ECO:0000259" key="4">
    <source>
        <dbReference type="Pfam" id="PF00496"/>
    </source>
</evidence>
<evidence type="ECO:0000256" key="1">
    <source>
        <dbReference type="ARBA" id="ARBA00005695"/>
    </source>
</evidence>
<dbReference type="PROSITE" id="PS01040">
    <property type="entry name" value="SBP_BACTERIAL_5"/>
    <property type="match status" value="1"/>
</dbReference>
<evidence type="ECO:0000313" key="6">
    <source>
        <dbReference type="Proteomes" id="UP000230595"/>
    </source>
</evidence>
<reference evidence="6" key="1">
    <citation type="submission" date="2017-09" db="EMBL/GenBank/DDBJ databases">
        <title>Depth-based differentiation of microbial function through sediment-hosted aquifers and enrichment of novel symbionts in the deep terrestrial subsurface.</title>
        <authorList>
            <person name="Probst A.J."/>
            <person name="Ladd B."/>
            <person name="Jarett J.K."/>
            <person name="Geller-Mcgrath D.E."/>
            <person name="Sieber C.M.K."/>
            <person name="Emerson J.B."/>
            <person name="Anantharaman K."/>
            <person name="Thomas B.C."/>
            <person name="Malmstrom R."/>
            <person name="Stieglmeier M."/>
            <person name="Klingl A."/>
            <person name="Woyke T."/>
            <person name="Ryan C.M."/>
            <person name="Banfield J.F."/>
        </authorList>
    </citation>
    <scope>NUCLEOTIDE SEQUENCE [LARGE SCALE GENOMIC DNA]</scope>
</reference>
<dbReference type="PANTHER" id="PTHR30290">
    <property type="entry name" value="PERIPLASMIC BINDING COMPONENT OF ABC TRANSPORTER"/>
    <property type="match status" value="1"/>
</dbReference>
<dbReference type="SUPFAM" id="SSF53850">
    <property type="entry name" value="Periplasmic binding protein-like II"/>
    <property type="match status" value="1"/>
</dbReference>
<dbReference type="Pfam" id="PF00496">
    <property type="entry name" value="SBP_bac_5"/>
    <property type="match status" value="1"/>
</dbReference>
<proteinExistence type="inferred from homology"/>
<dbReference type="Gene3D" id="3.10.105.10">
    <property type="entry name" value="Dipeptide-binding Protein, Domain 3"/>
    <property type="match status" value="1"/>
</dbReference>
<dbReference type="Gene3D" id="3.90.76.10">
    <property type="entry name" value="Dipeptide-binding Protein, Domain 1"/>
    <property type="match status" value="1"/>
</dbReference>
<dbReference type="GO" id="GO:0042597">
    <property type="term" value="C:periplasmic space"/>
    <property type="evidence" value="ECO:0007669"/>
    <property type="project" value="UniProtKB-ARBA"/>
</dbReference>
<dbReference type="PIRSF" id="PIRSF002741">
    <property type="entry name" value="MppA"/>
    <property type="match status" value="1"/>
</dbReference>
<feature type="domain" description="Solute-binding protein family 5" evidence="4">
    <location>
        <begin position="86"/>
        <end position="446"/>
    </location>
</feature>
<dbReference type="PANTHER" id="PTHR30290:SF9">
    <property type="entry name" value="OLIGOPEPTIDE-BINDING PROTEIN APPA"/>
    <property type="match status" value="1"/>
</dbReference>
<gene>
    <name evidence="5" type="ORF">COS33_01115</name>
</gene>
<keyword evidence="2" id="KW-0813">Transport</keyword>
<evidence type="ECO:0000256" key="2">
    <source>
        <dbReference type="ARBA" id="ARBA00022448"/>
    </source>
</evidence>
<dbReference type="GO" id="GO:0015833">
    <property type="term" value="P:peptide transport"/>
    <property type="evidence" value="ECO:0007669"/>
    <property type="project" value="TreeGrafter"/>
</dbReference>
<name>A0A2M7CQ69_9BACT</name>
<dbReference type="GO" id="GO:1904680">
    <property type="term" value="F:peptide transmembrane transporter activity"/>
    <property type="evidence" value="ECO:0007669"/>
    <property type="project" value="TreeGrafter"/>
</dbReference>
<dbReference type="EMBL" id="PEUH01000022">
    <property type="protein sequence ID" value="PIV31830.1"/>
    <property type="molecule type" value="Genomic_DNA"/>
</dbReference>
<evidence type="ECO:0000313" key="5">
    <source>
        <dbReference type="EMBL" id="PIV31830.1"/>
    </source>
</evidence>
<organism evidence="5 6">
    <name type="scientific">Candidatus Wolfebacteria bacterium CG02_land_8_20_14_3_00_37_12</name>
    <dbReference type="NCBI Taxonomy" id="1975066"/>
    <lineage>
        <taxon>Bacteria</taxon>
        <taxon>Candidatus Wolfeibacteriota</taxon>
    </lineage>
</organism>
<dbReference type="InterPro" id="IPR023765">
    <property type="entry name" value="SBP_5_CS"/>
</dbReference>